<accession>A0A0E9SEM8</accession>
<name>A0A0E9SEM8_ANGAN</name>
<reference evidence="1" key="1">
    <citation type="submission" date="2014-11" db="EMBL/GenBank/DDBJ databases">
        <authorList>
            <person name="Amaro Gonzalez C."/>
        </authorList>
    </citation>
    <scope>NUCLEOTIDE SEQUENCE</scope>
</reference>
<protein>
    <submittedName>
        <fullName evidence="1">Uncharacterized protein</fullName>
    </submittedName>
</protein>
<sequence length="45" mass="5497">MLFTKKRKLGDERLTLYGQSMEKVSEFKYLGLWLDNKYTWQINSH</sequence>
<dbReference type="AlphaFoldDB" id="A0A0E9SEM8"/>
<organism evidence="1">
    <name type="scientific">Anguilla anguilla</name>
    <name type="common">European freshwater eel</name>
    <name type="synonym">Muraena anguilla</name>
    <dbReference type="NCBI Taxonomy" id="7936"/>
    <lineage>
        <taxon>Eukaryota</taxon>
        <taxon>Metazoa</taxon>
        <taxon>Chordata</taxon>
        <taxon>Craniata</taxon>
        <taxon>Vertebrata</taxon>
        <taxon>Euteleostomi</taxon>
        <taxon>Actinopterygii</taxon>
        <taxon>Neopterygii</taxon>
        <taxon>Teleostei</taxon>
        <taxon>Anguilliformes</taxon>
        <taxon>Anguillidae</taxon>
        <taxon>Anguilla</taxon>
    </lineage>
</organism>
<evidence type="ECO:0000313" key="1">
    <source>
        <dbReference type="EMBL" id="JAH38958.1"/>
    </source>
</evidence>
<reference evidence="1" key="2">
    <citation type="journal article" date="2015" name="Fish Shellfish Immunol.">
        <title>Early steps in the European eel (Anguilla anguilla)-Vibrio vulnificus interaction in the gills: Role of the RtxA13 toxin.</title>
        <authorList>
            <person name="Callol A."/>
            <person name="Pajuelo D."/>
            <person name="Ebbesson L."/>
            <person name="Teles M."/>
            <person name="MacKenzie S."/>
            <person name="Amaro C."/>
        </authorList>
    </citation>
    <scope>NUCLEOTIDE SEQUENCE</scope>
</reference>
<dbReference type="EMBL" id="GBXM01069619">
    <property type="protein sequence ID" value="JAH38958.1"/>
    <property type="molecule type" value="Transcribed_RNA"/>
</dbReference>
<proteinExistence type="predicted"/>